<dbReference type="Proteomes" id="UP001152622">
    <property type="component" value="Chromosome 3"/>
</dbReference>
<dbReference type="EMBL" id="JAINUF010000003">
    <property type="protein sequence ID" value="KAJ8371284.1"/>
    <property type="molecule type" value="Genomic_DNA"/>
</dbReference>
<accession>A0A9Q1J899</accession>
<gene>
    <name evidence="2" type="ORF">SKAU_G00113120</name>
</gene>
<feature type="compositionally biased region" description="Low complexity" evidence="1">
    <location>
        <begin position="39"/>
        <end position="49"/>
    </location>
</feature>
<reference evidence="2" key="1">
    <citation type="journal article" date="2023" name="Science">
        <title>Genome structures resolve the early diversification of teleost fishes.</title>
        <authorList>
            <person name="Parey E."/>
            <person name="Louis A."/>
            <person name="Montfort J."/>
            <person name="Bouchez O."/>
            <person name="Roques C."/>
            <person name="Iampietro C."/>
            <person name="Lluch J."/>
            <person name="Castinel A."/>
            <person name="Donnadieu C."/>
            <person name="Desvignes T."/>
            <person name="Floi Bucao C."/>
            <person name="Jouanno E."/>
            <person name="Wen M."/>
            <person name="Mejri S."/>
            <person name="Dirks R."/>
            <person name="Jansen H."/>
            <person name="Henkel C."/>
            <person name="Chen W.J."/>
            <person name="Zahm M."/>
            <person name="Cabau C."/>
            <person name="Klopp C."/>
            <person name="Thompson A.W."/>
            <person name="Robinson-Rechavi M."/>
            <person name="Braasch I."/>
            <person name="Lecointre G."/>
            <person name="Bobe J."/>
            <person name="Postlethwait J.H."/>
            <person name="Berthelot C."/>
            <person name="Roest Crollius H."/>
            <person name="Guiguen Y."/>
        </authorList>
    </citation>
    <scope>NUCLEOTIDE SEQUENCE</scope>
    <source>
        <strain evidence="2">WJC10195</strain>
    </source>
</reference>
<feature type="compositionally biased region" description="Basic and acidic residues" evidence="1">
    <location>
        <begin position="82"/>
        <end position="100"/>
    </location>
</feature>
<evidence type="ECO:0000313" key="3">
    <source>
        <dbReference type="Proteomes" id="UP001152622"/>
    </source>
</evidence>
<proteinExistence type="predicted"/>
<feature type="region of interest" description="Disordered" evidence="1">
    <location>
        <begin position="1"/>
        <end position="121"/>
    </location>
</feature>
<evidence type="ECO:0000313" key="2">
    <source>
        <dbReference type="EMBL" id="KAJ8371284.1"/>
    </source>
</evidence>
<dbReference type="AlphaFoldDB" id="A0A9Q1J899"/>
<name>A0A9Q1J899_SYNKA</name>
<keyword evidence="3" id="KW-1185">Reference proteome</keyword>
<evidence type="ECO:0000256" key="1">
    <source>
        <dbReference type="SAM" id="MobiDB-lite"/>
    </source>
</evidence>
<organism evidence="2 3">
    <name type="scientific">Synaphobranchus kaupii</name>
    <name type="common">Kaup's arrowtooth eel</name>
    <dbReference type="NCBI Taxonomy" id="118154"/>
    <lineage>
        <taxon>Eukaryota</taxon>
        <taxon>Metazoa</taxon>
        <taxon>Chordata</taxon>
        <taxon>Craniata</taxon>
        <taxon>Vertebrata</taxon>
        <taxon>Euteleostomi</taxon>
        <taxon>Actinopterygii</taxon>
        <taxon>Neopterygii</taxon>
        <taxon>Teleostei</taxon>
        <taxon>Anguilliformes</taxon>
        <taxon>Synaphobranchidae</taxon>
        <taxon>Synaphobranchus</taxon>
    </lineage>
</organism>
<feature type="compositionally biased region" description="Low complexity" evidence="1">
    <location>
        <begin position="19"/>
        <end position="31"/>
    </location>
</feature>
<comment type="caution">
    <text evidence="2">The sequence shown here is derived from an EMBL/GenBank/DDBJ whole genome shotgun (WGS) entry which is preliminary data.</text>
</comment>
<protein>
    <submittedName>
        <fullName evidence="2">Uncharacterized protein</fullName>
    </submittedName>
</protein>
<sequence length="121" mass="12823">MKKVGFPSVSRVHPLRDYAAPPAAARTPFPADRNPPPSRTGTGPGSFSPAPVRSDPHGPRSVLLNGRACVSRNAQTRPVLGGERREEGRSHYRGVQREASRGNQGQTGDFLSGALQSAGRA</sequence>